<gene>
    <name evidence="1" type="ORF">OSB04_023720</name>
</gene>
<accession>A0AA38T4C8</accession>
<name>A0AA38T4C8_9ASTR</name>
<protein>
    <submittedName>
        <fullName evidence="1">Uncharacterized protein</fullName>
    </submittedName>
</protein>
<dbReference type="EMBL" id="JARYMX010000006">
    <property type="protein sequence ID" value="KAJ9544013.1"/>
    <property type="molecule type" value="Genomic_DNA"/>
</dbReference>
<sequence>MGPTSPVGIAVDVPVRVRDFVYPTDFLVPYLHEDPEVPIIFDKPFLYTSESVIDIRTQNTLSWARTPLRMKEKQKRRFSDDEAKLSLEEHEDFRVREIIFELSDSMNLRNRSTKPPYIR</sequence>
<dbReference type="PANTHER" id="PTHR33067">
    <property type="entry name" value="RNA-DIRECTED DNA POLYMERASE-RELATED"/>
    <property type="match status" value="1"/>
</dbReference>
<comment type="caution">
    <text evidence="1">The sequence shown here is derived from an EMBL/GenBank/DDBJ whole genome shotgun (WGS) entry which is preliminary data.</text>
</comment>
<dbReference type="PANTHER" id="PTHR33067:SF31">
    <property type="entry name" value="RNA-DIRECTED DNA POLYMERASE"/>
    <property type="match status" value="1"/>
</dbReference>
<dbReference type="AlphaFoldDB" id="A0AA38T4C8"/>
<evidence type="ECO:0000313" key="2">
    <source>
        <dbReference type="Proteomes" id="UP001172457"/>
    </source>
</evidence>
<dbReference type="Proteomes" id="UP001172457">
    <property type="component" value="Chromosome 6"/>
</dbReference>
<evidence type="ECO:0000313" key="1">
    <source>
        <dbReference type="EMBL" id="KAJ9544013.1"/>
    </source>
</evidence>
<reference evidence="1" key="1">
    <citation type="submission" date="2023-03" db="EMBL/GenBank/DDBJ databases">
        <title>Chromosome-scale reference genome and RAD-based genetic map of yellow starthistle (Centaurea solstitialis) reveal putative structural variation and QTLs associated with invader traits.</title>
        <authorList>
            <person name="Reatini B."/>
            <person name="Cang F.A."/>
            <person name="Jiang Q."/>
            <person name="Mckibben M.T.W."/>
            <person name="Barker M.S."/>
            <person name="Rieseberg L.H."/>
            <person name="Dlugosch K.M."/>
        </authorList>
    </citation>
    <scope>NUCLEOTIDE SEQUENCE</scope>
    <source>
        <strain evidence="1">CAN-66</strain>
        <tissue evidence="1">Leaf</tissue>
    </source>
</reference>
<keyword evidence="2" id="KW-1185">Reference proteome</keyword>
<proteinExistence type="predicted"/>
<organism evidence="1 2">
    <name type="scientific">Centaurea solstitialis</name>
    <name type="common">yellow star-thistle</name>
    <dbReference type="NCBI Taxonomy" id="347529"/>
    <lineage>
        <taxon>Eukaryota</taxon>
        <taxon>Viridiplantae</taxon>
        <taxon>Streptophyta</taxon>
        <taxon>Embryophyta</taxon>
        <taxon>Tracheophyta</taxon>
        <taxon>Spermatophyta</taxon>
        <taxon>Magnoliopsida</taxon>
        <taxon>eudicotyledons</taxon>
        <taxon>Gunneridae</taxon>
        <taxon>Pentapetalae</taxon>
        <taxon>asterids</taxon>
        <taxon>campanulids</taxon>
        <taxon>Asterales</taxon>
        <taxon>Asteraceae</taxon>
        <taxon>Carduoideae</taxon>
        <taxon>Cardueae</taxon>
        <taxon>Centaureinae</taxon>
        <taxon>Centaurea</taxon>
    </lineage>
</organism>